<dbReference type="Proteomes" id="UP001209681">
    <property type="component" value="Unassembled WGS sequence"/>
</dbReference>
<dbReference type="RefSeq" id="WP_265423848.1">
    <property type="nucleotide sequence ID" value="NZ_JAPFPW010000002.1"/>
</dbReference>
<dbReference type="InterPro" id="IPR036249">
    <property type="entry name" value="Thioredoxin-like_sf"/>
</dbReference>
<evidence type="ECO:0000313" key="1">
    <source>
        <dbReference type="EMBL" id="MCW7752990.1"/>
    </source>
</evidence>
<organism evidence="1 2">
    <name type="scientific">Desulfobotulus pelophilus</name>
    <dbReference type="NCBI Taxonomy" id="2823377"/>
    <lineage>
        <taxon>Bacteria</taxon>
        <taxon>Pseudomonadati</taxon>
        <taxon>Thermodesulfobacteriota</taxon>
        <taxon>Desulfobacteria</taxon>
        <taxon>Desulfobacterales</taxon>
        <taxon>Desulfobacteraceae</taxon>
        <taxon>Desulfobotulus</taxon>
    </lineage>
</organism>
<evidence type="ECO:0000313" key="2">
    <source>
        <dbReference type="Proteomes" id="UP001209681"/>
    </source>
</evidence>
<comment type="caution">
    <text evidence="1">The sequence shown here is derived from an EMBL/GenBank/DDBJ whole genome shotgun (WGS) entry which is preliminary data.</text>
</comment>
<evidence type="ECO:0008006" key="3">
    <source>
        <dbReference type="Google" id="ProtNLM"/>
    </source>
</evidence>
<sequence>MEVFFYKLPLCPRCMAAERHVRRLLAGGGYELHTIDMLKNRQKVKKDGISMAPAIRIRNRVLSGLWLSEVKIKRFLEETPEMDKH</sequence>
<keyword evidence="2" id="KW-1185">Reference proteome</keyword>
<dbReference type="SUPFAM" id="SSF52833">
    <property type="entry name" value="Thioredoxin-like"/>
    <property type="match status" value="1"/>
</dbReference>
<accession>A0ABT3N699</accession>
<reference evidence="1 2" key="1">
    <citation type="submission" date="2022-11" db="EMBL/GenBank/DDBJ databases">
        <title>Desulfobotulus tamanensis H1 sp. nov. - anaerobic, alkaliphilic, sulphate reducing bacterium isolated from terrestrial mud volcano.</title>
        <authorList>
            <person name="Frolova A."/>
            <person name="Merkel A.Y."/>
            <person name="Slobodkin A.I."/>
        </authorList>
    </citation>
    <scope>NUCLEOTIDE SEQUENCE [LARGE SCALE GENOMIC DNA]</scope>
    <source>
        <strain evidence="1 2">H1</strain>
    </source>
</reference>
<name>A0ABT3N699_9BACT</name>
<protein>
    <recommendedName>
        <fullName evidence="3">Glutaredoxin</fullName>
    </recommendedName>
</protein>
<proteinExistence type="predicted"/>
<gene>
    <name evidence="1" type="ORF">OOT00_03210</name>
</gene>
<dbReference type="EMBL" id="JAPFPW010000002">
    <property type="protein sequence ID" value="MCW7752990.1"/>
    <property type="molecule type" value="Genomic_DNA"/>
</dbReference>
<dbReference type="Gene3D" id="3.40.30.10">
    <property type="entry name" value="Glutaredoxin"/>
    <property type="match status" value="1"/>
</dbReference>